<protein>
    <recommendedName>
        <fullName evidence="8">DUF3533 domain-containing protein</fullName>
    </recommendedName>
</protein>
<evidence type="ECO:0000256" key="3">
    <source>
        <dbReference type="ARBA" id="ARBA00022475"/>
    </source>
</evidence>
<evidence type="ECO:0000256" key="6">
    <source>
        <dbReference type="ARBA" id="ARBA00023136"/>
    </source>
</evidence>
<feature type="domain" description="DUF3533" evidence="8">
    <location>
        <begin position="36"/>
        <end position="419"/>
    </location>
</feature>
<accession>A0A7I9VAA8</accession>
<keyword evidence="4 7" id="KW-0812">Transmembrane</keyword>
<comment type="subcellular location">
    <subcellularLocation>
        <location evidence="1">Cell membrane</location>
        <topology evidence="1">Multi-pass membrane protein</topology>
    </subcellularLocation>
</comment>
<evidence type="ECO:0000313" key="9">
    <source>
        <dbReference type="EMBL" id="GEE02318.1"/>
    </source>
</evidence>
<proteinExistence type="inferred from homology"/>
<gene>
    <name evidence="9" type="ORF">nbrc107696_27640</name>
</gene>
<evidence type="ECO:0000256" key="7">
    <source>
        <dbReference type="SAM" id="Phobius"/>
    </source>
</evidence>
<keyword evidence="5 7" id="KW-1133">Transmembrane helix</keyword>
<comment type="caution">
    <text evidence="9">The sequence shown here is derived from an EMBL/GenBank/DDBJ whole genome shotgun (WGS) entry which is preliminary data.</text>
</comment>
<dbReference type="OrthoDB" id="4571363at2"/>
<dbReference type="InterPro" id="IPR022703">
    <property type="entry name" value="DUF3533"/>
</dbReference>
<feature type="transmembrane region" description="Helical" evidence="7">
    <location>
        <begin position="28"/>
        <end position="50"/>
    </location>
</feature>
<dbReference type="InterPro" id="IPR051328">
    <property type="entry name" value="T7SS_ABC-Transporter"/>
</dbReference>
<feature type="transmembrane region" description="Helical" evidence="7">
    <location>
        <begin position="236"/>
        <end position="258"/>
    </location>
</feature>
<sequence length="448" mass="47381">MTDAEPDVTETDDTRIESDDRHDILRSWRLWVAPVVAVVIAMGAMAGLYLGSILDPVGSLASFPIAVVNDDQGATDPTGAHQNFGAQMQATVEKEVDPAKVTLENLSWADAEAKLRDGKVYGAIRVPADFTAKTIALAQGSVTTDPVERPQIIVYTNPRSGTLGSSLVTALSKGALTEMNTQLGKQLTDTVTKQAATAVPPMTITGTASIVLAAPIDVVNTPFDPLPTGTGMGLSAFYFALLVLLAGFTGAMLVNSLVDSTLGYMPSEIGPRVVIRKAIGLTRTTVLLIKWAIMVVTSFVVTGLYIGIATALDMPIDHGWQLWLYSSLAATAVGVTALAVVSVFGTIGLLINMFVFIFLGLPSAGATTPIEAVPGFFAWLSSFEPLHQVYMSVRAILYFDARGTAGLTHGVWMTFVGLAFGVALGLGVNWYYDHKGLARAGVQVLNEA</sequence>
<dbReference type="PANTHER" id="PTHR43077:SF8">
    <property type="entry name" value="DOXORUBICIN RESISTANCE ABC TRANSPORTER PERMEASE PROTEIN DRRB"/>
    <property type="match status" value="1"/>
</dbReference>
<evidence type="ECO:0000313" key="10">
    <source>
        <dbReference type="Proteomes" id="UP000444960"/>
    </source>
</evidence>
<feature type="transmembrane region" description="Helical" evidence="7">
    <location>
        <begin position="195"/>
        <end position="216"/>
    </location>
</feature>
<dbReference type="AlphaFoldDB" id="A0A7I9VAA8"/>
<feature type="transmembrane region" description="Helical" evidence="7">
    <location>
        <begin position="286"/>
        <end position="308"/>
    </location>
</feature>
<evidence type="ECO:0000256" key="2">
    <source>
        <dbReference type="ARBA" id="ARBA00007783"/>
    </source>
</evidence>
<keyword evidence="6 7" id="KW-0472">Membrane</keyword>
<dbReference type="RefSeq" id="WP_161896000.1">
    <property type="nucleotide sequence ID" value="NZ_BJOV01000005.1"/>
</dbReference>
<evidence type="ECO:0000256" key="5">
    <source>
        <dbReference type="ARBA" id="ARBA00022989"/>
    </source>
</evidence>
<dbReference type="GO" id="GO:0005886">
    <property type="term" value="C:plasma membrane"/>
    <property type="evidence" value="ECO:0007669"/>
    <property type="project" value="UniProtKB-SubCell"/>
</dbReference>
<dbReference type="Pfam" id="PF12051">
    <property type="entry name" value="DUF3533"/>
    <property type="match status" value="1"/>
</dbReference>
<dbReference type="Proteomes" id="UP000444960">
    <property type="component" value="Unassembled WGS sequence"/>
</dbReference>
<dbReference type="Gene3D" id="3.40.1710.10">
    <property type="entry name" value="abc type-2 transporter like domain"/>
    <property type="match status" value="1"/>
</dbReference>
<dbReference type="PANTHER" id="PTHR43077">
    <property type="entry name" value="TRANSPORT PERMEASE YVFS-RELATED"/>
    <property type="match status" value="1"/>
</dbReference>
<evidence type="ECO:0000256" key="1">
    <source>
        <dbReference type="ARBA" id="ARBA00004651"/>
    </source>
</evidence>
<feature type="transmembrane region" description="Helical" evidence="7">
    <location>
        <begin position="328"/>
        <end position="361"/>
    </location>
</feature>
<name>A0A7I9VAA8_9ACTN</name>
<comment type="similarity">
    <text evidence="2">Belongs to the ABC-2 integral membrane protein family.</text>
</comment>
<evidence type="ECO:0000256" key="4">
    <source>
        <dbReference type="ARBA" id="ARBA00022692"/>
    </source>
</evidence>
<feature type="transmembrane region" description="Helical" evidence="7">
    <location>
        <begin position="411"/>
        <end position="432"/>
    </location>
</feature>
<dbReference type="EMBL" id="BJOV01000005">
    <property type="protein sequence ID" value="GEE02318.1"/>
    <property type="molecule type" value="Genomic_DNA"/>
</dbReference>
<organism evidence="9 10">
    <name type="scientific">Gordonia spumicola</name>
    <dbReference type="NCBI Taxonomy" id="589161"/>
    <lineage>
        <taxon>Bacteria</taxon>
        <taxon>Bacillati</taxon>
        <taxon>Actinomycetota</taxon>
        <taxon>Actinomycetes</taxon>
        <taxon>Mycobacteriales</taxon>
        <taxon>Gordoniaceae</taxon>
        <taxon>Gordonia</taxon>
    </lineage>
</organism>
<keyword evidence="3" id="KW-1003">Cell membrane</keyword>
<reference evidence="10" key="1">
    <citation type="submission" date="2019-06" db="EMBL/GenBank/DDBJ databases">
        <title>Gordonia isolated from sludge of a wastewater treatment plant.</title>
        <authorList>
            <person name="Tamura T."/>
            <person name="Aoyama K."/>
            <person name="Kang Y."/>
            <person name="Saito S."/>
            <person name="Akiyama N."/>
            <person name="Yazawa K."/>
            <person name="Gonoi T."/>
            <person name="Mikami Y."/>
        </authorList>
    </citation>
    <scope>NUCLEOTIDE SEQUENCE [LARGE SCALE GENOMIC DNA]</scope>
    <source>
        <strain evidence="10">NBRC 107696</strain>
    </source>
</reference>
<evidence type="ECO:0000259" key="8">
    <source>
        <dbReference type="Pfam" id="PF12051"/>
    </source>
</evidence>
<keyword evidence="10" id="KW-1185">Reference proteome</keyword>